<evidence type="ECO:0000313" key="3">
    <source>
        <dbReference type="Proteomes" id="UP000185841"/>
    </source>
</evidence>
<dbReference type="EMBL" id="FTMP01000004">
    <property type="protein sequence ID" value="SIQ46506.1"/>
    <property type="molecule type" value="Genomic_DNA"/>
</dbReference>
<gene>
    <name evidence="2" type="ORF">SAMN05878282_104227</name>
</gene>
<dbReference type="InterPro" id="IPR010352">
    <property type="entry name" value="DUF945"/>
</dbReference>
<dbReference type="Pfam" id="PF06097">
    <property type="entry name" value="DUF945"/>
    <property type="match status" value="1"/>
</dbReference>
<evidence type="ECO:0000256" key="1">
    <source>
        <dbReference type="SAM" id="MobiDB-lite"/>
    </source>
</evidence>
<proteinExistence type="predicted"/>
<evidence type="ECO:0000313" key="2">
    <source>
        <dbReference type="EMBL" id="SIQ46506.1"/>
    </source>
</evidence>
<sequence>MKKSAGIVVGAVVAVAAIGVGGAWYTGNQLPSVLDESIKQANADMAKTLPALGLDASIELLSLDRQFFSSNARYRITFNGSLDGEALQKFELVINDRIEHGPFPLSRLKAFKLLPVIATSNYALETSPALEKWFAASQGKSPVEGQASLGYDRSVSGNLRLNPVQVALDEDSNLDFSGLNIDFDSSAEAKQIEASGLMDSLKVSTKLSDSPEALSIEFKGLTLNSDTAKGSSDFYLGRNEVKLQSAQLVIGANAPILAKDISQLDETSEADGKLAARSTYKIGMVSYQGQDIGGMDMVSSVKNIDAAALQSLLALYSDIIKSTGQLQQASLEAEDDLPQLSEAQKAQLMVDLEKLLAAKPGIALEKLAFKTANGESSLSLALDFAKPESFELPAPELAKQLITQLDAKVAVSKAMISDVIGLQATFAGETDKEAVAQQASMMTEMASGMALSTELAKLEGDNIVTSLHYADDKVDFNGKQMSVEEFVAMAFASGAGLGMAGAAMGEEDPAMQDLQLEEEESVEEEIPAE</sequence>
<dbReference type="Proteomes" id="UP000185841">
    <property type="component" value="Unassembled WGS sequence"/>
</dbReference>
<name>A0A1N6T069_AQUAC</name>
<dbReference type="RefSeq" id="WP_076426608.1">
    <property type="nucleotide sequence ID" value="NZ_FTMP01000004.1"/>
</dbReference>
<organism evidence="2 3">
    <name type="scientific">Aquipseudomonas alcaligenes</name>
    <name type="common">Pseudomonas alcaligenes</name>
    <dbReference type="NCBI Taxonomy" id="43263"/>
    <lineage>
        <taxon>Bacteria</taxon>
        <taxon>Pseudomonadati</taxon>
        <taxon>Pseudomonadota</taxon>
        <taxon>Gammaproteobacteria</taxon>
        <taxon>Pseudomonadales</taxon>
        <taxon>Pseudomonadaceae</taxon>
        <taxon>Aquipseudomonas</taxon>
    </lineage>
</organism>
<protein>
    <submittedName>
        <fullName evidence="2">Uncharacterized conserved protein YdgA, DUF945 family</fullName>
    </submittedName>
</protein>
<accession>A0A1N6T069</accession>
<reference evidence="2 3" key="1">
    <citation type="submission" date="2017-01" db="EMBL/GenBank/DDBJ databases">
        <authorList>
            <person name="Mah S.A."/>
            <person name="Swanson W.J."/>
            <person name="Moy G.W."/>
            <person name="Vacquier V.D."/>
        </authorList>
    </citation>
    <scope>NUCLEOTIDE SEQUENCE [LARGE SCALE GENOMIC DNA]</scope>
    <source>
        <strain evidence="2 3">RU36E</strain>
    </source>
</reference>
<feature type="region of interest" description="Disordered" evidence="1">
    <location>
        <begin position="507"/>
        <end position="529"/>
    </location>
</feature>
<dbReference type="AlphaFoldDB" id="A0A1N6T069"/>